<organism evidence="1 2">
    <name type="scientific">Gracilibacillus pellucidus</name>
    <dbReference type="NCBI Taxonomy" id="3095368"/>
    <lineage>
        <taxon>Bacteria</taxon>
        <taxon>Bacillati</taxon>
        <taxon>Bacillota</taxon>
        <taxon>Bacilli</taxon>
        <taxon>Bacillales</taxon>
        <taxon>Bacillaceae</taxon>
        <taxon>Gracilibacillus</taxon>
    </lineage>
</organism>
<name>A0ACC6M5Y1_9BACI</name>
<reference evidence="1" key="1">
    <citation type="submission" date="2023-11" db="EMBL/GenBank/DDBJ databases">
        <title>Gracilibacillus pellucida a moderately halophilic bacterium isolated from saline soil in Xinjiang province.</title>
        <authorList>
            <person name="Zhang Z."/>
            <person name="Tan F."/>
            <person name="Wang Y."/>
            <person name="Xia M."/>
        </authorList>
    </citation>
    <scope>NUCLEOTIDE SEQUENCE</scope>
    <source>
        <strain evidence="1">S3-1-1</strain>
    </source>
</reference>
<keyword evidence="2" id="KW-1185">Reference proteome</keyword>
<comment type="caution">
    <text evidence="1">The sequence shown here is derived from an EMBL/GenBank/DDBJ whole genome shotgun (WGS) entry which is preliminary data.</text>
</comment>
<evidence type="ECO:0000313" key="1">
    <source>
        <dbReference type="EMBL" id="MDX8046278.1"/>
    </source>
</evidence>
<gene>
    <name evidence="1" type="ORF">SH601_09765</name>
</gene>
<sequence length="121" mass="13541">MVKNAILRGSIPFIIFGVMALFLYIDGDIETAQNTFIATIIFTLVSAASIIYDLDQWSVFKRSLIHFLVMLITIYPILVVSGWFEMNTISDYLVVFLLFFGVGLILWGIALGIVTLLGKKS</sequence>
<dbReference type="EMBL" id="JAWZSR010000004">
    <property type="protein sequence ID" value="MDX8046278.1"/>
    <property type="molecule type" value="Genomic_DNA"/>
</dbReference>
<dbReference type="Proteomes" id="UP001277972">
    <property type="component" value="Unassembled WGS sequence"/>
</dbReference>
<protein>
    <submittedName>
        <fullName evidence="1">DUF3021 family protein</fullName>
    </submittedName>
</protein>
<accession>A0ACC6M5Y1</accession>
<proteinExistence type="predicted"/>
<evidence type="ECO:0000313" key="2">
    <source>
        <dbReference type="Proteomes" id="UP001277972"/>
    </source>
</evidence>